<feature type="transmembrane region" description="Helical" evidence="6">
    <location>
        <begin position="198"/>
        <end position="215"/>
    </location>
</feature>
<evidence type="ECO:0000313" key="8">
    <source>
        <dbReference type="EMBL" id="MCB8887571.1"/>
    </source>
</evidence>
<keyword evidence="2 6" id="KW-1003">Cell membrane</keyword>
<comment type="subcellular location">
    <subcellularLocation>
        <location evidence="1 6">Cell membrane</location>
        <topology evidence="1 6">Multi-pass membrane protein</topology>
    </subcellularLocation>
</comment>
<keyword evidence="5 6" id="KW-0472">Membrane</keyword>
<evidence type="ECO:0000256" key="5">
    <source>
        <dbReference type="ARBA" id="ARBA00023136"/>
    </source>
</evidence>
<evidence type="ECO:0000259" key="7">
    <source>
        <dbReference type="Pfam" id="PF09335"/>
    </source>
</evidence>
<dbReference type="InterPro" id="IPR015414">
    <property type="entry name" value="TMEM64"/>
</dbReference>
<keyword evidence="3 6" id="KW-0812">Transmembrane</keyword>
<keyword evidence="4 6" id="KW-1133">Transmembrane helix</keyword>
<proteinExistence type="inferred from homology"/>
<dbReference type="InterPro" id="IPR032816">
    <property type="entry name" value="VTT_dom"/>
</dbReference>
<dbReference type="PANTHER" id="PTHR12677">
    <property type="entry name" value="GOLGI APPARATUS MEMBRANE PROTEIN TVP38-RELATED"/>
    <property type="match status" value="1"/>
</dbReference>
<evidence type="ECO:0000256" key="6">
    <source>
        <dbReference type="RuleBase" id="RU366058"/>
    </source>
</evidence>
<accession>A0ABS8DMR6</accession>
<dbReference type="RefSeq" id="WP_227388175.1">
    <property type="nucleotide sequence ID" value="NZ_JBHSCJ010000003.1"/>
</dbReference>
<dbReference type="EMBL" id="WHVL01000001">
    <property type="protein sequence ID" value="MCB8887571.1"/>
    <property type="molecule type" value="Genomic_DNA"/>
</dbReference>
<keyword evidence="9" id="KW-1185">Reference proteome</keyword>
<dbReference type="Pfam" id="PF09335">
    <property type="entry name" value="VTT_dom"/>
    <property type="match status" value="1"/>
</dbReference>
<feature type="transmembrane region" description="Helical" evidence="6">
    <location>
        <begin position="87"/>
        <end position="105"/>
    </location>
</feature>
<name>A0ABS8DMR6_9GAMM</name>
<reference evidence="8 9" key="1">
    <citation type="journal article" date="2021" name="Sci. Rep.">
        <title>Genome analysis of a halophilic bacterium Halomonas malpeensis YU-PRIM-29(T) reveals its exopolysaccharide and pigment producing capabilities.</title>
        <authorList>
            <person name="Athmika"/>
            <person name="Ghate S.D."/>
            <person name="Arun A.B."/>
            <person name="Rao S.S."/>
            <person name="Kumar S.T.A."/>
            <person name="Kandiyil M.K."/>
            <person name="Saptami K."/>
            <person name="Rekha P.D."/>
        </authorList>
    </citation>
    <scope>NUCLEOTIDE SEQUENCE [LARGE SCALE GENOMIC DNA]</scope>
    <source>
        <strain evidence="9">prim 29</strain>
    </source>
</reference>
<organism evidence="8 9">
    <name type="scientific">Vreelandella malpeensis</name>
    <dbReference type="NCBI Taxonomy" id="1172368"/>
    <lineage>
        <taxon>Bacteria</taxon>
        <taxon>Pseudomonadati</taxon>
        <taxon>Pseudomonadota</taxon>
        <taxon>Gammaproteobacteria</taxon>
        <taxon>Oceanospirillales</taxon>
        <taxon>Halomonadaceae</taxon>
        <taxon>Vreelandella</taxon>
    </lineage>
</organism>
<protein>
    <recommendedName>
        <fullName evidence="6">TVP38/TMEM64 family membrane protein</fullName>
    </recommendedName>
</protein>
<gene>
    <name evidence="8" type="ORF">GEV37_00305</name>
</gene>
<comment type="caution">
    <text evidence="8">The sequence shown here is derived from an EMBL/GenBank/DDBJ whole genome shotgun (WGS) entry which is preliminary data.</text>
</comment>
<sequence>MSRTLVKGFALLLLLVALGVGWHWLEQSDWMSTQRLNAAIAYLGQWQREPWMFAAVILLYNALLLLMFPLTVLVVATAMLFGTTWGFGYALLGTLSFSVLSYWVGHWLGREALIRYGGRHLRGLSGYLSKRGVRTMILFNLLPIAPFIMTNMLAGAFHLRFRDYMLGSTLGIIPWLVSVIFLGSQLGALFNAGDHQEMVLALAGVAVALVLLWGLKRYASTRSARKP</sequence>
<feature type="transmembrane region" description="Helical" evidence="6">
    <location>
        <begin position="51"/>
        <end position="75"/>
    </location>
</feature>
<evidence type="ECO:0000256" key="3">
    <source>
        <dbReference type="ARBA" id="ARBA00022692"/>
    </source>
</evidence>
<evidence type="ECO:0000256" key="2">
    <source>
        <dbReference type="ARBA" id="ARBA00022475"/>
    </source>
</evidence>
<evidence type="ECO:0000313" key="9">
    <source>
        <dbReference type="Proteomes" id="UP001319882"/>
    </source>
</evidence>
<feature type="domain" description="VTT" evidence="7">
    <location>
        <begin position="68"/>
        <end position="185"/>
    </location>
</feature>
<evidence type="ECO:0000256" key="4">
    <source>
        <dbReference type="ARBA" id="ARBA00022989"/>
    </source>
</evidence>
<dbReference type="PANTHER" id="PTHR12677:SF59">
    <property type="entry name" value="GOLGI APPARATUS MEMBRANE PROTEIN TVP38-RELATED"/>
    <property type="match status" value="1"/>
</dbReference>
<feature type="transmembrane region" description="Helical" evidence="6">
    <location>
        <begin position="137"/>
        <end position="157"/>
    </location>
</feature>
<feature type="transmembrane region" description="Helical" evidence="6">
    <location>
        <begin position="164"/>
        <end position="186"/>
    </location>
</feature>
<evidence type="ECO:0000256" key="1">
    <source>
        <dbReference type="ARBA" id="ARBA00004651"/>
    </source>
</evidence>
<dbReference type="Proteomes" id="UP001319882">
    <property type="component" value="Unassembled WGS sequence"/>
</dbReference>
<comment type="similarity">
    <text evidence="6">Belongs to the TVP38/TMEM64 family.</text>
</comment>